<feature type="region of interest" description="Disordered" evidence="1">
    <location>
        <begin position="1"/>
        <end position="23"/>
    </location>
</feature>
<dbReference type="EMBL" id="PKSG01000622">
    <property type="protein sequence ID" value="POR33875.1"/>
    <property type="molecule type" value="Genomic_DNA"/>
</dbReference>
<evidence type="ECO:0000313" key="3">
    <source>
        <dbReference type="Proteomes" id="UP000237481"/>
    </source>
</evidence>
<sequence>MATTVGYLLSQHPTNPVDDPRYETDTKKGWAKRFEPISRVKVHTSVQDGIVLADFDSALGREQADDTVRQQLGAYPPNYRHWRLETESDAKNWFHHEISSVVLAAWAQHPNVIQQSEAKAFSDSTIAEVADDAYTIKPASQMRTPLVIGEFKRGLIQPPQWQRGDIDTSRQLTLSRELRGYAHKYECPQIFCFDGRTLLMLQFRARKLKHVAEADCEVDCWVIPRENEGGCTLRYALYRLLVQGLRRCQGKLALSNVTLYGQSPKFRQFYSGEPIWDVEGKLYRQPWDCYRVIDPSNGAFYWMCREEEVQDQDGNRMWDTQGIYKAPS</sequence>
<dbReference type="OrthoDB" id="5237031at2759"/>
<dbReference type="Proteomes" id="UP000237481">
    <property type="component" value="Unassembled WGS sequence"/>
</dbReference>
<gene>
    <name evidence="2" type="ORF">TPAR_05929</name>
</gene>
<name>A0A2S4KUL2_9HYPO</name>
<proteinExistence type="predicted"/>
<evidence type="ECO:0000256" key="1">
    <source>
        <dbReference type="SAM" id="MobiDB-lite"/>
    </source>
</evidence>
<comment type="caution">
    <text evidence="2">The sequence shown here is derived from an EMBL/GenBank/DDBJ whole genome shotgun (WGS) entry which is preliminary data.</text>
</comment>
<protein>
    <submittedName>
        <fullName evidence="2">Uncharacterized protein</fullName>
    </submittedName>
</protein>
<dbReference type="AlphaFoldDB" id="A0A2S4KUL2"/>
<evidence type="ECO:0000313" key="2">
    <source>
        <dbReference type="EMBL" id="POR33875.1"/>
    </source>
</evidence>
<organism evidence="2 3">
    <name type="scientific">Tolypocladium paradoxum</name>
    <dbReference type="NCBI Taxonomy" id="94208"/>
    <lineage>
        <taxon>Eukaryota</taxon>
        <taxon>Fungi</taxon>
        <taxon>Dikarya</taxon>
        <taxon>Ascomycota</taxon>
        <taxon>Pezizomycotina</taxon>
        <taxon>Sordariomycetes</taxon>
        <taxon>Hypocreomycetidae</taxon>
        <taxon>Hypocreales</taxon>
        <taxon>Ophiocordycipitaceae</taxon>
        <taxon>Tolypocladium</taxon>
    </lineage>
</organism>
<accession>A0A2S4KUL2</accession>
<keyword evidence="3" id="KW-1185">Reference proteome</keyword>
<reference evidence="2 3" key="1">
    <citation type="submission" date="2018-01" db="EMBL/GenBank/DDBJ databases">
        <title>Harnessing the power of phylogenomics to disentangle the directionality and signatures of interkingdom host jumping in the parasitic fungal genus Tolypocladium.</title>
        <authorList>
            <person name="Quandt C.A."/>
            <person name="Patterson W."/>
            <person name="Spatafora J.W."/>
        </authorList>
    </citation>
    <scope>NUCLEOTIDE SEQUENCE [LARGE SCALE GENOMIC DNA]</scope>
    <source>
        <strain evidence="2 3">NRBC 100945</strain>
    </source>
</reference>